<name>A0A918DCQ0_9RHOB</name>
<dbReference type="InterPro" id="IPR029058">
    <property type="entry name" value="AB_hydrolase_fold"/>
</dbReference>
<proteinExistence type="predicted"/>
<reference evidence="2 3" key="1">
    <citation type="journal article" date="2014" name="Int. J. Syst. Evol. Microbiol.">
        <title>Complete genome sequence of Corynebacterium casei LMG S-19264T (=DSM 44701T), isolated from a smear-ripened cheese.</title>
        <authorList>
            <consortium name="US DOE Joint Genome Institute (JGI-PGF)"/>
            <person name="Walter F."/>
            <person name="Albersmeier A."/>
            <person name="Kalinowski J."/>
            <person name="Ruckert C."/>
        </authorList>
    </citation>
    <scope>NUCLEOTIDE SEQUENCE [LARGE SCALE GENOMIC DNA]</scope>
    <source>
        <strain evidence="2 3">CGMCC 1.7029</strain>
    </source>
</reference>
<dbReference type="Pfam" id="PF00561">
    <property type="entry name" value="Abhydrolase_1"/>
    <property type="match status" value="1"/>
</dbReference>
<comment type="caution">
    <text evidence="2">The sequence shown here is derived from an EMBL/GenBank/DDBJ whole genome shotgun (WGS) entry which is preliminary data.</text>
</comment>
<dbReference type="RefSeq" id="WP_146286831.1">
    <property type="nucleotide sequence ID" value="NZ_BMLP01000003.1"/>
</dbReference>
<evidence type="ECO:0000313" key="2">
    <source>
        <dbReference type="EMBL" id="GGO32854.1"/>
    </source>
</evidence>
<protein>
    <recommendedName>
        <fullName evidence="1">AB hydrolase-1 domain-containing protein</fullName>
    </recommendedName>
</protein>
<dbReference type="Proteomes" id="UP000598196">
    <property type="component" value="Unassembled WGS sequence"/>
</dbReference>
<keyword evidence="3" id="KW-1185">Reference proteome</keyword>
<evidence type="ECO:0000259" key="1">
    <source>
        <dbReference type="Pfam" id="PF00561"/>
    </source>
</evidence>
<evidence type="ECO:0000313" key="3">
    <source>
        <dbReference type="Proteomes" id="UP000598196"/>
    </source>
</evidence>
<gene>
    <name evidence="2" type="ORF">GCM10010991_21150</name>
</gene>
<dbReference type="Gene3D" id="3.40.50.1820">
    <property type="entry name" value="alpha/beta hydrolase"/>
    <property type="match status" value="1"/>
</dbReference>
<sequence length="318" mass="33698">MSRSRWPRRLLLVLVAGFCLAVVFSTWFSHRLLVEVLTGRAFGAPAEAIADPLVMGYRGDPGQAFGLPFQTVSVDTPGGPAPAWLIPPAANATPDGTAAIFVHGIGGAREDGYPYLHALHEAGLPVLLITYRNDPEAPRAPDGLRLFGLTEWEDLDAAALWLQARGARKIVLVGASMGGGIVGQFLARSPRADQVSALILDAPALDAQMVLGHITDELKLPLRSLGARLAIPAFALTHGANLAQAAVIPVVAGFDGPVLLFHGAADRIVPPEISFAVLEARDGGTTMLHTAGDHLQSHLVEPERFDRILRGFLGALPR</sequence>
<organism evidence="2 3">
    <name type="scientific">Gemmobacter aquaticus</name>
    <dbReference type="NCBI Taxonomy" id="490185"/>
    <lineage>
        <taxon>Bacteria</taxon>
        <taxon>Pseudomonadati</taxon>
        <taxon>Pseudomonadota</taxon>
        <taxon>Alphaproteobacteria</taxon>
        <taxon>Rhodobacterales</taxon>
        <taxon>Paracoccaceae</taxon>
        <taxon>Gemmobacter</taxon>
    </lineage>
</organism>
<feature type="domain" description="AB hydrolase-1" evidence="1">
    <location>
        <begin position="100"/>
        <end position="206"/>
    </location>
</feature>
<dbReference type="SUPFAM" id="SSF53474">
    <property type="entry name" value="alpha/beta-Hydrolases"/>
    <property type="match status" value="1"/>
</dbReference>
<dbReference type="InterPro" id="IPR000073">
    <property type="entry name" value="AB_hydrolase_1"/>
</dbReference>
<dbReference type="OrthoDB" id="8111537at2"/>
<accession>A0A918DCQ0</accession>
<dbReference type="EMBL" id="BMLP01000003">
    <property type="protein sequence ID" value="GGO32854.1"/>
    <property type="molecule type" value="Genomic_DNA"/>
</dbReference>
<dbReference type="AlphaFoldDB" id="A0A918DCQ0"/>